<dbReference type="Gene3D" id="2.60.40.150">
    <property type="entry name" value="C2 domain"/>
    <property type="match status" value="1"/>
</dbReference>
<dbReference type="GO" id="GO:0006869">
    <property type="term" value="P:lipid transport"/>
    <property type="evidence" value="ECO:0007669"/>
    <property type="project" value="UniProtKB-KW"/>
</dbReference>
<dbReference type="SMART" id="SM00239">
    <property type="entry name" value="C2"/>
    <property type="match status" value="1"/>
</dbReference>
<dbReference type="PROSITE" id="PS50004">
    <property type="entry name" value="C2"/>
    <property type="match status" value="1"/>
</dbReference>
<dbReference type="InterPro" id="IPR031468">
    <property type="entry name" value="SMP_LBD"/>
</dbReference>
<dbReference type="InterPro" id="IPR000008">
    <property type="entry name" value="C2_dom"/>
</dbReference>
<comment type="caution">
    <text evidence="9">The sequence shown here is derived from an EMBL/GenBank/DDBJ whole genome shotgun (WGS) entry which is preliminary data.</text>
</comment>
<dbReference type="Pfam" id="PF00168">
    <property type="entry name" value="C2"/>
    <property type="match status" value="1"/>
</dbReference>
<dbReference type="GO" id="GO:0008289">
    <property type="term" value="F:lipid binding"/>
    <property type="evidence" value="ECO:0007669"/>
    <property type="project" value="UniProtKB-KW"/>
</dbReference>
<gene>
    <name evidence="9" type="ORF">KP509_23G031200</name>
</gene>
<evidence type="ECO:0000256" key="4">
    <source>
        <dbReference type="ARBA" id="ARBA00023121"/>
    </source>
</evidence>
<dbReference type="EMBL" id="CM035428">
    <property type="protein sequence ID" value="KAH7301539.1"/>
    <property type="molecule type" value="Genomic_DNA"/>
</dbReference>
<dbReference type="InterPro" id="IPR035892">
    <property type="entry name" value="C2_domain_sf"/>
</dbReference>
<dbReference type="OMA" id="FCITRKT"/>
<dbReference type="PROSITE" id="PS51847">
    <property type="entry name" value="SMP"/>
    <property type="match status" value="1"/>
</dbReference>
<evidence type="ECO:0000259" key="8">
    <source>
        <dbReference type="PROSITE" id="PS51847"/>
    </source>
</evidence>
<keyword evidence="3" id="KW-0445">Lipid transport</keyword>
<reference evidence="9 10" key="1">
    <citation type="submission" date="2021-08" db="EMBL/GenBank/DDBJ databases">
        <title>WGS assembly of Ceratopteris richardii.</title>
        <authorList>
            <person name="Marchant D.B."/>
            <person name="Chen G."/>
            <person name="Jenkins J."/>
            <person name="Shu S."/>
            <person name="Leebens-Mack J."/>
            <person name="Grimwood J."/>
            <person name="Schmutz J."/>
            <person name="Soltis P."/>
            <person name="Soltis D."/>
            <person name="Chen Z.-H."/>
        </authorList>
    </citation>
    <scope>NUCLEOTIDE SEQUENCE [LARGE SCALE GENOMIC DNA]</scope>
    <source>
        <strain evidence="9">Whitten #5841</strain>
        <tissue evidence="9">Leaf</tissue>
    </source>
</reference>
<dbReference type="GO" id="GO:0016020">
    <property type="term" value="C:membrane"/>
    <property type="evidence" value="ECO:0007669"/>
    <property type="project" value="UniProtKB-SubCell"/>
</dbReference>
<dbReference type="EMBL" id="CM035428">
    <property type="protein sequence ID" value="KAH7301538.1"/>
    <property type="molecule type" value="Genomic_DNA"/>
</dbReference>
<dbReference type="AlphaFoldDB" id="A0A8T2RY96"/>
<feature type="region of interest" description="Disordered" evidence="6">
    <location>
        <begin position="655"/>
        <end position="682"/>
    </location>
</feature>
<sequence>MVLLLVVSSASATVLQSSLLPSARSSVISASADSTVRVNNLLNSLFISGYPWCSLSILSHHGKTRTNCCINNFSVDWINHQSIRSVYTGFFKLARQIPHFLLNANFTERAEYQNRNREKVIDFQSDASLQQQLSSSEWNQSAGKYQGHTSSGLDIPPQVPLPPFTGGFISLLGLLLVIGVILDRWIWGTSKKVNASDTGSVPWGDAVPQLSSTGIARFLRRDLRTKESVEWVNMVLGKLWKVYRVGLEDWLVGLLQPLIDNLQKPAYVERVQIKQFYLGDEPISVRSVQRRASRRSNDLQYHIGLRYTGGARMLLLLKLKAGILPLTIPVGVRDLDVDGELWVKLRLVPSQPWVGAATWAFVSLPKIKLDLSPFRLFNLMAIPFLSVFLTKLLAEDLPRLFVLPKKISIDFLKGRSIGLTPKDFKGMTVEGNKEFSGELSVTLIDARKLIFSPYGKSDPYVVFRLGDQVIKSKRNNQTSVFGPPGSPIWNQDFHILVVDPKTQRLSVRVRDYFGFSTITVGVGEVDLSPLQDTVPVDQVVRLKGSWGPLKKRFVGELMLRLTYTAYVEEDEDEDEAENENDFTNANKNEDAAIFTSRIGYLTDADESDAESVPLLKEMVNKAVDSAESENSLSNVFAAVIAELNNEDMEDALSNRKNNRGISFPDDSSNVGSKDSGIVSGEGDRQETRTGLLWLGFVTAVIVLVDSSINFSNFLNP</sequence>
<keyword evidence="10" id="KW-1185">Reference proteome</keyword>
<evidence type="ECO:0000256" key="1">
    <source>
        <dbReference type="ARBA" id="ARBA00004370"/>
    </source>
</evidence>
<dbReference type="PANTHER" id="PTHR47261">
    <property type="entry name" value="CALCIUM-DEPENDENT LIPID-BINDING (CALB DOMAIN) FAMILY PROTEIN"/>
    <property type="match status" value="1"/>
</dbReference>
<feature type="domain" description="SMP-LTD" evidence="8">
    <location>
        <begin position="225"/>
        <end position="412"/>
    </location>
</feature>
<evidence type="ECO:0000259" key="7">
    <source>
        <dbReference type="PROSITE" id="PS50004"/>
    </source>
</evidence>
<organism evidence="9 10">
    <name type="scientific">Ceratopteris richardii</name>
    <name type="common">Triangle waterfern</name>
    <dbReference type="NCBI Taxonomy" id="49495"/>
    <lineage>
        <taxon>Eukaryota</taxon>
        <taxon>Viridiplantae</taxon>
        <taxon>Streptophyta</taxon>
        <taxon>Embryophyta</taxon>
        <taxon>Tracheophyta</taxon>
        <taxon>Polypodiopsida</taxon>
        <taxon>Polypodiidae</taxon>
        <taxon>Polypodiales</taxon>
        <taxon>Pteridineae</taxon>
        <taxon>Pteridaceae</taxon>
        <taxon>Parkerioideae</taxon>
        <taxon>Ceratopteris</taxon>
    </lineage>
</organism>
<evidence type="ECO:0000313" key="10">
    <source>
        <dbReference type="Proteomes" id="UP000825935"/>
    </source>
</evidence>
<protein>
    <submittedName>
        <fullName evidence="9">Uncharacterized protein</fullName>
    </submittedName>
</protein>
<proteinExistence type="predicted"/>
<dbReference type="CDD" id="cd00030">
    <property type="entry name" value="C2"/>
    <property type="match status" value="1"/>
</dbReference>
<keyword evidence="2" id="KW-0813">Transport</keyword>
<dbReference type="CDD" id="cd21669">
    <property type="entry name" value="SMP_SF"/>
    <property type="match status" value="1"/>
</dbReference>
<dbReference type="OrthoDB" id="1029639at2759"/>
<evidence type="ECO:0000256" key="2">
    <source>
        <dbReference type="ARBA" id="ARBA00022448"/>
    </source>
</evidence>
<comment type="subcellular location">
    <subcellularLocation>
        <location evidence="1">Membrane</location>
    </subcellularLocation>
</comment>
<dbReference type="Pfam" id="PF25669">
    <property type="entry name" value="SMP_MUG190-like"/>
    <property type="match status" value="1"/>
</dbReference>
<name>A0A8T2RY96_CERRI</name>
<dbReference type="PANTHER" id="PTHR47261:SF2">
    <property type="entry name" value="CALCIUM-DEPENDENT LIPID-BINDING (CALB DOMAIN) FAMILY PROTEIN"/>
    <property type="match status" value="1"/>
</dbReference>
<accession>A0A8T2RY96</accession>
<dbReference type="SUPFAM" id="SSF49562">
    <property type="entry name" value="C2 domain (Calcium/lipid-binding domain, CaLB)"/>
    <property type="match status" value="1"/>
</dbReference>
<evidence type="ECO:0000256" key="5">
    <source>
        <dbReference type="ARBA" id="ARBA00023136"/>
    </source>
</evidence>
<dbReference type="Proteomes" id="UP000825935">
    <property type="component" value="Chromosome 23"/>
</dbReference>
<evidence type="ECO:0000313" key="9">
    <source>
        <dbReference type="EMBL" id="KAH7301539.1"/>
    </source>
</evidence>
<feature type="domain" description="C2" evidence="7">
    <location>
        <begin position="421"/>
        <end position="540"/>
    </location>
</feature>
<evidence type="ECO:0000256" key="6">
    <source>
        <dbReference type="SAM" id="MobiDB-lite"/>
    </source>
</evidence>
<keyword evidence="4" id="KW-0446">Lipid-binding</keyword>
<dbReference type="EMBL" id="CM035428">
    <property type="protein sequence ID" value="KAH7301542.1"/>
    <property type="molecule type" value="Genomic_DNA"/>
</dbReference>
<keyword evidence="5" id="KW-0472">Membrane</keyword>
<evidence type="ECO:0000256" key="3">
    <source>
        <dbReference type="ARBA" id="ARBA00023055"/>
    </source>
</evidence>